<dbReference type="AlphaFoldDB" id="A0A5J4UD64"/>
<proteinExistence type="predicted"/>
<evidence type="ECO:0000313" key="2">
    <source>
        <dbReference type="Proteomes" id="UP000324800"/>
    </source>
</evidence>
<dbReference type="Gene3D" id="3.30.420.10">
    <property type="entry name" value="Ribonuclease H-like superfamily/Ribonuclease H"/>
    <property type="match status" value="1"/>
</dbReference>
<name>A0A5J4UD64_9EUKA</name>
<organism evidence="1 2">
    <name type="scientific">Streblomastix strix</name>
    <dbReference type="NCBI Taxonomy" id="222440"/>
    <lineage>
        <taxon>Eukaryota</taxon>
        <taxon>Metamonada</taxon>
        <taxon>Preaxostyla</taxon>
        <taxon>Oxymonadida</taxon>
        <taxon>Streblomastigidae</taxon>
        <taxon>Streblomastix</taxon>
    </lineage>
</organism>
<accession>A0A5J4UD64</accession>
<reference evidence="1 2" key="1">
    <citation type="submission" date="2019-03" db="EMBL/GenBank/DDBJ databases">
        <title>Single cell metagenomics reveals metabolic interactions within the superorganism composed of flagellate Streblomastix strix and complex community of Bacteroidetes bacteria on its surface.</title>
        <authorList>
            <person name="Treitli S.C."/>
            <person name="Kolisko M."/>
            <person name="Husnik F."/>
            <person name="Keeling P."/>
            <person name="Hampl V."/>
        </authorList>
    </citation>
    <scope>NUCLEOTIDE SEQUENCE [LARGE SCALE GENOMIC DNA]</scope>
    <source>
        <strain evidence="1">ST1C</strain>
    </source>
</reference>
<evidence type="ECO:0008006" key="3">
    <source>
        <dbReference type="Google" id="ProtNLM"/>
    </source>
</evidence>
<dbReference type="Proteomes" id="UP000324800">
    <property type="component" value="Unassembled WGS sequence"/>
</dbReference>
<dbReference type="OrthoDB" id="10017160at2759"/>
<dbReference type="GO" id="GO:0003676">
    <property type="term" value="F:nucleic acid binding"/>
    <property type="evidence" value="ECO:0007669"/>
    <property type="project" value="InterPro"/>
</dbReference>
<dbReference type="InterPro" id="IPR036397">
    <property type="entry name" value="RNaseH_sf"/>
</dbReference>
<protein>
    <recommendedName>
        <fullName evidence="3">DDE-1 domain-containing protein</fullName>
    </recommendedName>
</protein>
<evidence type="ECO:0000313" key="1">
    <source>
        <dbReference type="EMBL" id="KAA6368726.1"/>
    </source>
</evidence>
<gene>
    <name evidence="1" type="ORF">EZS28_035747</name>
</gene>
<dbReference type="EMBL" id="SNRW01017071">
    <property type="protein sequence ID" value="KAA6368726.1"/>
    <property type="molecule type" value="Genomic_DNA"/>
</dbReference>
<sequence length="68" mass="8171">MPHLPCSPDISPYDFWAFGYQNGIMKGKNFYSSEEVIQFVQEWCAQQSEEKLSQVMRYWMKRRSDVIE</sequence>
<comment type="caution">
    <text evidence="1">The sequence shown here is derived from an EMBL/GenBank/DDBJ whole genome shotgun (WGS) entry which is preliminary data.</text>
</comment>